<keyword evidence="1" id="KW-0732">Signal</keyword>
<organism evidence="2 3">
    <name type="scientific">Sporormia fimetaria CBS 119925</name>
    <dbReference type="NCBI Taxonomy" id="1340428"/>
    <lineage>
        <taxon>Eukaryota</taxon>
        <taxon>Fungi</taxon>
        <taxon>Dikarya</taxon>
        <taxon>Ascomycota</taxon>
        <taxon>Pezizomycotina</taxon>
        <taxon>Dothideomycetes</taxon>
        <taxon>Pleosporomycetidae</taxon>
        <taxon>Pleosporales</taxon>
        <taxon>Sporormiaceae</taxon>
        <taxon>Sporormia</taxon>
    </lineage>
</organism>
<evidence type="ECO:0000313" key="3">
    <source>
        <dbReference type="Proteomes" id="UP000799440"/>
    </source>
</evidence>
<reference evidence="2" key="1">
    <citation type="journal article" date="2020" name="Stud. Mycol.">
        <title>101 Dothideomycetes genomes: a test case for predicting lifestyles and emergence of pathogens.</title>
        <authorList>
            <person name="Haridas S."/>
            <person name="Albert R."/>
            <person name="Binder M."/>
            <person name="Bloem J."/>
            <person name="Labutti K."/>
            <person name="Salamov A."/>
            <person name="Andreopoulos B."/>
            <person name="Baker S."/>
            <person name="Barry K."/>
            <person name="Bills G."/>
            <person name="Bluhm B."/>
            <person name="Cannon C."/>
            <person name="Castanera R."/>
            <person name="Culley D."/>
            <person name="Daum C."/>
            <person name="Ezra D."/>
            <person name="Gonzalez J."/>
            <person name="Henrissat B."/>
            <person name="Kuo A."/>
            <person name="Liang C."/>
            <person name="Lipzen A."/>
            <person name="Lutzoni F."/>
            <person name="Magnuson J."/>
            <person name="Mondo S."/>
            <person name="Nolan M."/>
            <person name="Ohm R."/>
            <person name="Pangilinan J."/>
            <person name="Park H.-J."/>
            <person name="Ramirez L."/>
            <person name="Alfaro M."/>
            <person name="Sun H."/>
            <person name="Tritt A."/>
            <person name="Yoshinaga Y."/>
            <person name="Zwiers L.-H."/>
            <person name="Turgeon B."/>
            <person name="Goodwin S."/>
            <person name="Spatafora J."/>
            <person name="Crous P."/>
            <person name="Grigoriev I."/>
        </authorList>
    </citation>
    <scope>NUCLEOTIDE SEQUENCE</scope>
    <source>
        <strain evidence="2">CBS 119925</strain>
    </source>
</reference>
<name>A0A6A6VCS7_9PLEO</name>
<protein>
    <submittedName>
        <fullName evidence="2">Uncharacterized protein</fullName>
    </submittedName>
</protein>
<gene>
    <name evidence="2" type="ORF">M011DRAFT_467583</name>
</gene>
<evidence type="ECO:0000313" key="2">
    <source>
        <dbReference type="EMBL" id="KAF2747519.1"/>
    </source>
</evidence>
<sequence>MKITFFAAAAALFASAASAREFHVYSDVNFKGKATTEARHDKTCWNIGAHGRTARSIGNDNNEVTCTAFYNQPDCKGGQWIQTTSAGTIPSFLETNIWSFRNMGKEDPACREELSKARPTLIFG</sequence>
<keyword evidence="3" id="KW-1185">Reference proteome</keyword>
<accession>A0A6A6VCS7</accession>
<feature type="chain" id="PRO_5025554352" evidence="1">
    <location>
        <begin position="20"/>
        <end position="124"/>
    </location>
</feature>
<proteinExistence type="predicted"/>
<dbReference type="EMBL" id="MU006572">
    <property type="protein sequence ID" value="KAF2747519.1"/>
    <property type="molecule type" value="Genomic_DNA"/>
</dbReference>
<dbReference type="Proteomes" id="UP000799440">
    <property type="component" value="Unassembled WGS sequence"/>
</dbReference>
<evidence type="ECO:0000256" key="1">
    <source>
        <dbReference type="SAM" id="SignalP"/>
    </source>
</evidence>
<feature type="signal peptide" evidence="1">
    <location>
        <begin position="1"/>
        <end position="19"/>
    </location>
</feature>
<dbReference type="AlphaFoldDB" id="A0A6A6VCS7"/>